<feature type="compositionally biased region" description="Basic and acidic residues" evidence="1">
    <location>
        <begin position="13"/>
        <end position="27"/>
    </location>
</feature>
<protein>
    <recommendedName>
        <fullName evidence="4">DUF4235 domain-containing protein</fullName>
    </recommendedName>
</protein>
<feature type="region of interest" description="Disordered" evidence="1">
    <location>
        <begin position="1"/>
        <end position="27"/>
    </location>
</feature>
<dbReference type="EMBL" id="BAAAWD010000015">
    <property type="protein sequence ID" value="GAA3025970.1"/>
    <property type="molecule type" value="Genomic_DNA"/>
</dbReference>
<evidence type="ECO:0000313" key="3">
    <source>
        <dbReference type="Proteomes" id="UP001499930"/>
    </source>
</evidence>
<name>A0ABP6L067_9ACTN</name>
<evidence type="ECO:0000256" key="1">
    <source>
        <dbReference type="SAM" id="MobiDB-lite"/>
    </source>
</evidence>
<gene>
    <name evidence="2" type="ORF">GCM10017559_59690</name>
</gene>
<dbReference type="Pfam" id="PF14019">
    <property type="entry name" value="DUF4235"/>
    <property type="match status" value="1"/>
</dbReference>
<evidence type="ECO:0000313" key="2">
    <source>
        <dbReference type="EMBL" id="GAA3025970.1"/>
    </source>
</evidence>
<organism evidence="2 3">
    <name type="scientific">Streptosporangium longisporum</name>
    <dbReference type="NCBI Taxonomy" id="46187"/>
    <lineage>
        <taxon>Bacteria</taxon>
        <taxon>Bacillati</taxon>
        <taxon>Actinomycetota</taxon>
        <taxon>Actinomycetes</taxon>
        <taxon>Streptosporangiales</taxon>
        <taxon>Streptosporangiaceae</taxon>
        <taxon>Streptosporangium</taxon>
    </lineage>
</organism>
<accession>A0ABP6L067</accession>
<sequence>MASNRAALGETRVLSDREREDHMADTTEKQDMAWKAIGGLLGLATAWGVRKIVGFAWEKATGRKAPVDNESLEVDLGEAIGYAVVMGVGMQVTQIVVARTARKRYDAWRAVKAAAKDVTG</sequence>
<reference evidence="3" key="1">
    <citation type="journal article" date="2019" name="Int. J. Syst. Evol. Microbiol.">
        <title>The Global Catalogue of Microorganisms (GCM) 10K type strain sequencing project: providing services to taxonomists for standard genome sequencing and annotation.</title>
        <authorList>
            <consortium name="The Broad Institute Genomics Platform"/>
            <consortium name="The Broad Institute Genome Sequencing Center for Infectious Disease"/>
            <person name="Wu L."/>
            <person name="Ma J."/>
        </authorList>
    </citation>
    <scope>NUCLEOTIDE SEQUENCE [LARGE SCALE GENOMIC DNA]</scope>
    <source>
        <strain evidence="3">JCM 3106</strain>
    </source>
</reference>
<proteinExistence type="predicted"/>
<dbReference type="InterPro" id="IPR025329">
    <property type="entry name" value="DUF4235"/>
</dbReference>
<dbReference type="Proteomes" id="UP001499930">
    <property type="component" value="Unassembled WGS sequence"/>
</dbReference>
<keyword evidence="3" id="KW-1185">Reference proteome</keyword>
<evidence type="ECO:0008006" key="4">
    <source>
        <dbReference type="Google" id="ProtNLM"/>
    </source>
</evidence>
<comment type="caution">
    <text evidence="2">The sequence shown here is derived from an EMBL/GenBank/DDBJ whole genome shotgun (WGS) entry which is preliminary data.</text>
</comment>